<feature type="compositionally biased region" description="Basic and acidic residues" evidence="6">
    <location>
        <begin position="236"/>
        <end position="247"/>
    </location>
</feature>
<dbReference type="EMBL" id="JBBDGN010000001">
    <property type="protein sequence ID" value="MEJ1090527.1"/>
    <property type="molecule type" value="Genomic_DNA"/>
</dbReference>
<dbReference type="SMART" id="SM00812">
    <property type="entry name" value="Alpha_L_fucos"/>
    <property type="match status" value="1"/>
</dbReference>
<dbReference type="InterPro" id="IPR017853">
    <property type="entry name" value="GH"/>
</dbReference>
<keyword evidence="5" id="KW-0326">Glycosidase</keyword>
<name>A0ABU8LIK6_9MICO</name>
<dbReference type="EC" id="3.2.1.51" evidence="2"/>
<feature type="region of interest" description="Disordered" evidence="6">
    <location>
        <begin position="236"/>
        <end position="260"/>
    </location>
</feature>
<gene>
    <name evidence="8" type="ORF">WDU93_02385</name>
</gene>
<dbReference type="PANTHER" id="PTHR10030:SF37">
    <property type="entry name" value="ALPHA-L-FUCOSIDASE-RELATED"/>
    <property type="match status" value="1"/>
</dbReference>
<dbReference type="RefSeq" id="WP_337316973.1">
    <property type="nucleotide sequence ID" value="NZ_JBBDGN010000001.1"/>
</dbReference>
<dbReference type="Gene3D" id="3.20.20.80">
    <property type="entry name" value="Glycosidases"/>
    <property type="match status" value="1"/>
</dbReference>
<proteinExistence type="inferred from homology"/>
<dbReference type="Pfam" id="PF01120">
    <property type="entry name" value="Alpha_L_fucos"/>
    <property type="match status" value="1"/>
</dbReference>
<dbReference type="SUPFAM" id="SSF51445">
    <property type="entry name" value="(Trans)glycosidases"/>
    <property type="match status" value="1"/>
</dbReference>
<evidence type="ECO:0000256" key="3">
    <source>
        <dbReference type="ARBA" id="ARBA00022729"/>
    </source>
</evidence>
<keyword evidence="3" id="KW-0732">Signal</keyword>
<organism evidence="8 9">
    <name type="scientific">Microbacterium istanbulense</name>
    <dbReference type="NCBI Taxonomy" id="3122049"/>
    <lineage>
        <taxon>Bacteria</taxon>
        <taxon>Bacillati</taxon>
        <taxon>Actinomycetota</taxon>
        <taxon>Actinomycetes</taxon>
        <taxon>Micrococcales</taxon>
        <taxon>Microbacteriaceae</taxon>
        <taxon>Microbacterium</taxon>
    </lineage>
</organism>
<evidence type="ECO:0000313" key="9">
    <source>
        <dbReference type="Proteomes" id="UP001366085"/>
    </source>
</evidence>
<evidence type="ECO:0000256" key="6">
    <source>
        <dbReference type="SAM" id="MobiDB-lite"/>
    </source>
</evidence>
<dbReference type="InterPro" id="IPR057739">
    <property type="entry name" value="Glyco_hydro_29_N"/>
</dbReference>
<keyword evidence="9" id="KW-1185">Reference proteome</keyword>
<evidence type="ECO:0000313" key="8">
    <source>
        <dbReference type="EMBL" id="MEJ1090527.1"/>
    </source>
</evidence>
<dbReference type="InterPro" id="IPR000933">
    <property type="entry name" value="Glyco_hydro_29"/>
</dbReference>
<evidence type="ECO:0000256" key="5">
    <source>
        <dbReference type="ARBA" id="ARBA00023295"/>
    </source>
</evidence>
<evidence type="ECO:0000256" key="1">
    <source>
        <dbReference type="ARBA" id="ARBA00007951"/>
    </source>
</evidence>
<dbReference type="Proteomes" id="UP001366085">
    <property type="component" value="Unassembled WGS sequence"/>
</dbReference>
<comment type="caution">
    <text evidence="8">The sequence shown here is derived from an EMBL/GenBank/DDBJ whole genome shotgun (WGS) entry which is preliminary data.</text>
</comment>
<accession>A0ABU8LIK6</accession>
<evidence type="ECO:0000256" key="2">
    <source>
        <dbReference type="ARBA" id="ARBA00012662"/>
    </source>
</evidence>
<keyword evidence="4" id="KW-0378">Hydrolase</keyword>
<sequence>MSRASDRLAEAAAVRPSARQLAWQLREFYGFLHFGMNTMTDREWGLGREDPALFDPAEVDAREWVRDLAAAGMTGVILTCKHHDGFALWPSAQSAHTVAASPWRGGDGDLVREVADACRAEGLGFGVYLSPWDRTEASYGAGRAYDDFFVAQLTELLTGYGPVFAVWLDGANGEGADGRRQYYDWDRYYEVIRRLQPDAVISVCGPDVRWCGNEVGHTRAEEWSVVPASLREAELTESRSQRVDDGQFSRSVRSDDDDLGGRSAILGSDEPLAWYPAEVNTSTRPGWFHHAAEDALVRSAAELFEIYRRSVGGNATFLLNVPPAASGRIADADRRMLAELGARIRSLDETDLALAATVTYSSSPLAAAPGVGGVWRPEQADPAPTVRLRFAADAALAGVGLREDIAEGQQIDGFVVRLRDAQGSLLAEHAGASVGAQRIVDTPAHGVREVQIEITGSRGPLALSQVRVFAGTGTW</sequence>
<evidence type="ECO:0000259" key="7">
    <source>
        <dbReference type="Pfam" id="PF01120"/>
    </source>
</evidence>
<protein>
    <recommendedName>
        <fullName evidence="2">alpha-L-fucosidase</fullName>
        <ecNumber evidence="2">3.2.1.51</ecNumber>
    </recommendedName>
</protein>
<evidence type="ECO:0000256" key="4">
    <source>
        <dbReference type="ARBA" id="ARBA00022801"/>
    </source>
</evidence>
<feature type="domain" description="Glycoside hydrolase family 29 N-terminal" evidence="7">
    <location>
        <begin position="53"/>
        <end position="342"/>
    </location>
</feature>
<reference evidence="8 9" key="1">
    <citation type="submission" date="2024-02" db="EMBL/GenBank/DDBJ databases">
        <authorList>
            <person name="Saticioglu I.B."/>
        </authorList>
    </citation>
    <scope>NUCLEOTIDE SEQUENCE [LARGE SCALE GENOMIC DNA]</scope>
    <source>
        <strain evidence="8 9">Mu-43</strain>
    </source>
</reference>
<dbReference type="PANTHER" id="PTHR10030">
    <property type="entry name" value="ALPHA-L-FUCOSIDASE"/>
    <property type="match status" value="1"/>
</dbReference>
<dbReference type="Gene3D" id="2.60.120.260">
    <property type="entry name" value="Galactose-binding domain-like"/>
    <property type="match status" value="1"/>
</dbReference>
<comment type="similarity">
    <text evidence="1">Belongs to the glycosyl hydrolase 29 family.</text>
</comment>